<dbReference type="InterPro" id="IPR002402">
    <property type="entry name" value="Cyt_P450_E_grp-II"/>
</dbReference>
<name>A0A0U1LU12_TALIS</name>
<evidence type="ECO:0000256" key="6">
    <source>
        <dbReference type="ARBA" id="ARBA00023004"/>
    </source>
</evidence>
<dbReference type="PROSITE" id="PS00086">
    <property type="entry name" value="CYTOCHROME_P450"/>
    <property type="match status" value="1"/>
</dbReference>
<dbReference type="EMBL" id="CVMT01000003">
    <property type="protein sequence ID" value="CRG86903.1"/>
    <property type="molecule type" value="Genomic_DNA"/>
</dbReference>
<dbReference type="STRING" id="28573.A0A0U1LU12"/>
<dbReference type="InterPro" id="IPR036396">
    <property type="entry name" value="Cyt_P450_sf"/>
</dbReference>
<evidence type="ECO:0000256" key="5">
    <source>
        <dbReference type="ARBA" id="ARBA00023002"/>
    </source>
</evidence>
<dbReference type="InterPro" id="IPR017972">
    <property type="entry name" value="Cyt_P450_CS"/>
</dbReference>
<accession>A0A0U1LU12</accession>
<dbReference type="PRINTS" id="PR00464">
    <property type="entry name" value="EP450II"/>
</dbReference>
<evidence type="ECO:0000256" key="4">
    <source>
        <dbReference type="ARBA" id="ARBA00022723"/>
    </source>
</evidence>
<dbReference type="PRINTS" id="PR00385">
    <property type="entry name" value="P450"/>
</dbReference>
<keyword evidence="3 8" id="KW-0349">Heme</keyword>
<dbReference type="OMA" id="PPAFSYI"/>
<evidence type="ECO:0000256" key="8">
    <source>
        <dbReference type="PIRSR" id="PIRSR602402-1"/>
    </source>
</evidence>
<dbReference type="CDD" id="cd11063">
    <property type="entry name" value="CYP52"/>
    <property type="match status" value="1"/>
</dbReference>
<dbReference type="Pfam" id="PF00067">
    <property type="entry name" value="p450"/>
    <property type="match status" value="1"/>
</dbReference>
<gene>
    <name evidence="10" type="ORF">PISL3812_03916</name>
</gene>
<dbReference type="PANTHER" id="PTHR24287">
    <property type="entry name" value="P450, PUTATIVE (EUROFUNG)-RELATED"/>
    <property type="match status" value="1"/>
</dbReference>
<evidence type="ECO:0000313" key="11">
    <source>
        <dbReference type="Proteomes" id="UP000054383"/>
    </source>
</evidence>
<dbReference type="InterPro" id="IPR001128">
    <property type="entry name" value="Cyt_P450"/>
</dbReference>
<sequence>MLSTGVSAAIVLFVVYFSLTLIQAKYKHYRQARDFKCQEPNRVKSAFFGMASMYHSYKAKKENKLLDEIGKFHDEYGYTFTQSSPIHALTATIEPENIKAILATKFNDFGLGTRNEQFYPLLGDGIFTLDGAGWTHSRALLRPQFARDQVADTGLLNEHVTGLINLLPKDKSDFDIQRLFFLLTIDSATHFLFGESVGALVSDSTKGGILNSSSVGGAAGFAEEFNKSQDYLASRSILQGLYWLINPKDFQEANRKVHEVVDYYVNIALQARNNPSKELSGERYIFLNALAAETQDPKMLRDSMLNILLAGRDTTASLLSSTFYYLARHPETWKKLRHEIVKVFGESDQPLAEITQSKLRDIPYLRYVLNEVLRLMPPVPANFRVANKDTTLPVGGGPDGSHPVFIPKGHIVSYSVYIMHRRKDFWGEDAHLFRPERWEENAKHGWDYLPFNGGPRICLGQQYALTEASYTVAKLMQRFDVLENADPDPSKAPEVLMNLTLSHANGVFVRLYSSSDA</sequence>
<organism evidence="10 11">
    <name type="scientific">Talaromyces islandicus</name>
    <name type="common">Penicillium islandicum</name>
    <dbReference type="NCBI Taxonomy" id="28573"/>
    <lineage>
        <taxon>Eukaryota</taxon>
        <taxon>Fungi</taxon>
        <taxon>Dikarya</taxon>
        <taxon>Ascomycota</taxon>
        <taxon>Pezizomycotina</taxon>
        <taxon>Eurotiomycetes</taxon>
        <taxon>Eurotiomycetidae</taxon>
        <taxon>Eurotiales</taxon>
        <taxon>Trichocomaceae</taxon>
        <taxon>Talaromyces</taxon>
        <taxon>Talaromyces sect. Islandici</taxon>
    </lineage>
</organism>
<evidence type="ECO:0000313" key="10">
    <source>
        <dbReference type="EMBL" id="CRG86903.1"/>
    </source>
</evidence>
<dbReference type="GO" id="GO:0005506">
    <property type="term" value="F:iron ion binding"/>
    <property type="evidence" value="ECO:0007669"/>
    <property type="project" value="InterPro"/>
</dbReference>
<dbReference type="SUPFAM" id="SSF48264">
    <property type="entry name" value="Cytochrome P450"/>
    <property type="match status" value="1"/>
</dbReference>
<keyword evidence="6 8" id="KW-0408">Iron</keyword>
<dbReference type="GO" id="GO:0020037">
    <property type="term" value="F:heme binding"/>
    <property type="evidence" value="ECO:0007669"/>
    <property type="project" value="InterPro"/>
</dbReference>
<dbReference type="AlphaFoldDB" id="A0A0U1LU12"/>
<dbReference type="PANTHER" id="PTHR24287:SF18">
    <property type="entry name" value="CYTOCHROME P450 MONOOXYGENASE APDE-RELATED"/>
    <property type="match status" value="1"/>
</dbReference>
<protein>
    <submittedName>
        <fullName evidence="10">Cytochrome P450 alkane hydroxylase, putative</fullName>
    </submittedName>
</protein>
<dbReference type="Proteomes" id="UP000054383">
    <property type="component" value="Unassembled WGS sequence"/>
</dbReference>
<keyword evidence="11" id="KW-1185">Reference proteome</keyword>
<dbReference type="InterPro" id="IPR047146">
    <property type="entry name" value="Cyt_P450_E_CYP52_fungi"/>
</dbReference>
<dbReference type="Gene3D" id="1.10.630.10">
    <property type="entry name" value="Cytochrome P450"/>
    <property type="match status" value="1"/>
</dbReference>
<keyword evidence="7 9" id="KW-0503">Monooxygenase</keyword>
<dbReference type="InterPro" id="IPR002974">
    <property type="entry name" value="Cyt_P450_E_CYP52_ascomycetes"/>
</dbReference>
<comment type="cofactor">
    <cofactor evidence="1 8">
        <name>heme</name>
        <dbReference type="ChEBI" id="CHEBI:30413"/>
    </cofactor>
</comment>
<keyword evidence="5 9" id="KW-0560">Oxidoreductase</keyword>
<evidence type="ECO:0000256" key="2">
    <source>
        <dbReference type="ARBA" id="ARBA00010617"/>
    </source>
</evidence>
<dbReference type="GO" id="GO:0016712">
    <property type="term" value="F:oxidoreductase activity, acting on paired donors, with incorporation or reduction of molecular oxygen, reduced flavin or flavoprotein as one donor, and incorporation of one atom of oxygen"/>
    <property type="evidence" value="ECO:0007669"/>
    <property type="project" value="InterPro"/>
</dbReference>
<feature type="binding site" description="axial binding residue" evidence="8">
    <location>
        <position position="458"/>
    </location>
    <ligand>
        <name>heme</name>
        <dbReference type="ChEBI" id="CHEBI:30413"/>
    </ligand>
    <ligandPart>
        <name>Fe</name>
        <dbReference type="ChEBI" id="CHEBI:18248"/>
    </ligandPart>
</feature>
<dbReference type="OrthoDB" id="1470350at2759"/>
<dbReference type="PRINTS" id="PR01239">
    <property type="entry name" value="EP450IICYP52"/>
</dbReference>
<proteinExistence type="inferred from homology"/>
<keyword evidence="4 8" id="KW-0479">Metal-binding</keyword>
<evidence type="ECO:0000256" key="3">
    <source>
        <dbReference type="ARBA" id="ARBA00022617"/>
    </source>
</evidence>
<evidence type="ECO:0000256" key="1">
    <source>
        <dbReference type="ARBA" id="ARBA00001971"/>
    </source>
</evidence>
<reference evidence="10 11" key="1">
    <citation type="submission" date="2015-04" db="EMBL/GenBank/DDBJ databases">
        <authorList>
            <person name="Syromyatnikov M.Y."/>
            <person name="Popov V.N."/>
        </authorList>
    </citation>
    <scope>NUCLEOTIDE SEQUENCE [LARGE SCALE GENOMIC DNA]</scope>
    <source>
        <strain evidence="10">WF-38-12</strain>
    </source>
</reference>
<evidence type="ECO:0000256" key="7">
    <source>
        <dbReference type="ARBA" id="ARBA00023033"/>
    </source>
</evidence>
<comment type="similarity">
    <text evidence="2 9">Belongs to the cytochrome P450 family.</text>
</comment>
<evidence type="ECO:0000256" key="9">
    <source>
        <dbReference type="RuleBase" id="RU000461"/>
    </source>
</evidence>